<proteinExistence type="predicted"/>
<evidence type="ECO:0000313" key="1">
    <source>
        <dbReference type="EMBL" id="PKA57910.1"/>
    </source>
</evidence>
<sequence length="203" mass="23368">MNPACEVIAISSDEDEIDEYTTVSVKRKRSAEEKDDEDGDCLIIDGKSENVAASTEYAEIGVDVPDEMLIVGEKGQFACRDYPHPRYLCATFLFSMTPHEKYCDMCHCYVCDCPAPCIYWRNHCNSTHKDLKWRVERQLFKRKKIESQQPRQLIDAKPSAEPAVSRPKDILCEIYKICPVISCRRRIPQSHLSDDILDIEEDD</sequence>
<dbReference type="PANTHER" id="PTHR33443:SF30">
    <property type="entry name" value="SARCOSINE DEHYDROGENASE-2C PROTEIN"/>
    <property type="match status" value="1"/>
</dbReference>
<accession>A0A2I0AQU2</accession>
<evidence type="ECO:0000313" key="2">
    <source>
        <dbReference type="Proteomes" id="UP000236161"/>
    </source>
</evidence>
<keyword evidence="2" id="KW-1185">Reference proteome</keyword>
<protein>
    <submittedName>
        <fullName evidence="1">Uncharacterized protein</fullName>
    </submittedName>
</protein>
<dbReference type="InterPro" id="IPR053234">
    <property type="entry name" value="RPM1_Interactor"/>
</dbReference>
<name>A0A2I0AQU2_9ASPA</name>
<dbReference type="OrthoDB" id="266020at2759"/>
<dbReference type="EMBL" id="KZ451959">
    <property type="protein sequence ID" value="PKA57910.1"/>
    <property type="molecule type" value="Genomic_DNA"/>
</dbReference>
<dbReference type="AlphaFoldDB" id="A0A2I0AQU2"/>
<dbReference type="PANTHER" id="PTHR33443">
    <property type="entry name" value="ZGC:112980"/>
    <property type="match status" value="1"/>
</dbReference>
<dbReference type="Proteomes" id="UP000236161">
    <property type="component" value="Unassembled WGS sequence"/>
</dbReference>
<organism evidence="1 2">
    <name type="scientific">Apostasia shenzhenica</name>
    <dbReference type="NCBI Taxonomy" id="1088818"/>
    <lineage>
        <taxon>Eukaryota</taxon>
        <taxon>Viridiplantae</taxon>
        <taxon>Streptophyta</taxon>
        <taxon>Embryophyta</taxon>
        <taxon>Tracheophyta</taxon>
        <taxon>Spermatophyta</taxon>
        <taxon>Magnoliopsida</taxon>
        <taxon>Liliopsida</taxon>
        <taxon>Asparagales</taxon>
        <taxon>Orchidaceae</taxon>
        <taxon>Apostasioideae</taxon>
        <taxon>Apostasia</taxon>
    </lineage>
</organism>
<reference evidence="1 2" key="1">
    <citation type="journal article" date="2017" name="Nature">
        <title>The Apostasia genome and the evolution of orchids.</title>
        <authorList>
            <person name="Zhang G.Q."/>
            <person name="Liu K.W."/>
            <person name="Li Z."/>
            <person name="Lohaus R."/>
            <person name="Hsiao Y.Y."/>
            <person name="Niu S.C."/>
            <person name="Wang J.Y."/>
            <person name="Lin Y.C."/>
            <person name="Xu Q."/>
            <person name="Chen L.J."/>
            <person name="Yoshida K."/>
            <person name="Fujiwara S."/>
            <person name="Wang Z.W."/>
            <person name="Zhang Y.Q."/>
            <person name="Mitsuda N."/>
            <person name="Wang M."/>
            <person name="Liu G.H."/>
            <person name="Pecoraro L."/>
            <person name="Huang H.X."/>
            <person name="Xiao X.J."/>
            <person name="Lin M."/>
            <person name="Wu X.Y."/>
            <person name="Wu W.L."/>
            <person name="Chen Y.Y."/>
            <person name="Chang S.B."/>
            <person name="Sakamoto S."/>
            <person name="Ohme-Takagi M."/>
            <person name="Yagi M."/>
            <person name="Zeng S.J."/>
            <person name="Shen C.Y."/>
            <person name="Yeh C.M."/>
            <person name="Luo Y.B."/>
            <person name="Tsai W.C."/>
            <person name="Van de Peer Y."/>
            <person name="Liu Z.J."/>
        </authorList>
    </citation>
    <scope>NUCLEOTIDE SEQUENCE [LARGE SCALE GENOMIC DNA]</scope>
    <source>
        <strain evidence="2">cv. Shenzhen</strain>
        <tissue evidence="1">Stem</tissue>
    </source>
</reference>
<gene>
    <name evidence="1" type="ORF">AXF42_Ash012449</name>
</gene>